<evidence type="ECO:0000256" key="3">
    <source>
        <dbReference type="ARBA" id="ARBA00012000"/>
    </source>
</evidence>
<dbReference type="InterPro" id="IPR010316">
    <property type="entry name" value="AlkA_N"/>
</dbReference>
<dbReference type="InterPro" id="IPR009057">
    <property type="entry name" value="Homeodomain-like_sf"/>
</dbReference>
<evidence type="ECO:0000313" key="15">
    <source>
        <dbReference type="EMBL" id="MBB3036653.1"/>
    </source>
</evidence>
<dbReference type="GO" id="GO:0003700">
    <property type="term" value="F:DNA-binding transcription factor activity"/>
    <property type="evidence" value="ECO:0007669"/>
    <property type="project" value="InterPro"/>
</dbReference>
<dbReference type="Gene3D" id="3.40.10.10">
    <property type="entry name" value="DNA Methylphosphotriester Repair Domain"/>
    <property type="match status" value="1"/>
</dbReference>
<dbReference type="GO" id="GO:0008725">
    <property type="term" value="F:DNA-3-methyladenine glycosylase activity"/>
    <property type="evidence" value="ECO:0007669"/>
    <property type="project" value="TreeGrafter"/>
</dbReference>
<feature type="domain" description="HTH araC/xylS-type" evidence="14">
    <location>
        <begin position="100"/>
        <end position="198"/>
    </location>
</feature>
<dbReference type="GO" id="GO:0006285">
    <property type="term" value="P:base-excision repair, AP site formation"/>
    <property type="evidence" value="ECO:0007669"/>
    <property type="project" value="TreeGrafter"/>
</dbReference>
<keyword evidence="16" id="KW-1185">Reference proteome</keyword>
<evidence type="ECO:0000256" key="4">
    <source>
        <dbReference type="ARBA" id="ARBA00022603"/>
    </source>
</evidence>
<evidence type="ECO:0000256" key="2">
    <source>
        <dbReference type="ARBA" id="ARBA00001947"/>
    </source>
</evidence>
<evidence type="ECO:0000256" key="11">
    <source>
        <dbReference type="ARBA" id="ARBA00023159"/>
    </source>
</evidence>
<dbReference type="GO" id="GO:0008270">
    <property type="term" value="F:zinc ion binding"/>
    <property type="evidence" value="ECO:0007669"/>
    <property type="project" value="InterPro"/>
</dbReference>
<protein>
    <recommendedName>
        <fullName evidence="3">DNA-3-methyladenine glycosylase II</fullName>
        <ecNumber evidence="3">3.2.2.21</ecNumber>
    </recommendedName>
</protein>
<dbReference type="InterPro" id="IPR035451">
    <property type="entry name" value="Ada-like_dom_sf"/>
</dbReference>
<evidence type="ECO:0000256" key="10">
    <source>
        <dbReference type="ARBA" id="ARBA00023125"/>
    </source>
</evidence>
<evidence type="ECO:0000256" key="5">
    <source>
        <dbReference type="ARBA" id="ARBA00022679"/>
    </source>
</evidence>
<dbReference type="Gene3D" id="1.10.340.30">
    <property type="entry name" value="Hypothetical protein, domain 2"/>
    <property type="match status" value="1"/>
</dbReference>
<dbReference type="SUPFAM" id="SSF57884">
    <property type="entry name" value="Ada DNA repair protein, N-terminal domain (N-Ada 10)"/>
    <property type="match status" value="1"/>
</dbReference>
<keyword evidence="6" id="KW-0479">Metal-binding</keyword>
<dbReference type="PANTHER" id="PTHR43003">
    <property type="entry name" value="DNA-3-METHYLADENINE GLYCOSYLASE"/>
    <property type="match status" value="1"/>
</dbReference>
<dbReference type="PROSITE" id="PS00041">
    <property type="entry name" value="HTH_ARAC_FAMILY_1"/>
    <property type="match status" value="1"/>
</dbReference>
<keyword evidence="9" id="KW-0805">Transcription regulation</keyword>
<comment type="caution">
    <text evidence="15">The sequence shown here is derived from an EMBL/GenBank/DDBJ whole genome shotgun (WGS) entry which is preliminary data.</text>
</comment>
<dbReference type="EC" id="3.2.2.21" evidence="3"/>
<keyword evidence="11" id="KW-0010">Activator</keyword>
<accession>A0A839RKR0</accession>
<comment type="catalytic activity">
    <reaction evidence="1">
        <text>Hydrolysis of alkylated DNA, releasing 3-methyladenine, 3-methylguanine, 7-methylguanine and 7-methyladenine.</text>
        <dbReference type="EC" id="3.2.2.21"/>
    </reaction>
</comment>
<gene>
    <name evidence="15" type="ORF">FHU29_001087</name>
</gene>
<proteinExistence type="predicted"/>
<dbReference type="GO" id="GO:0043916">
    <property type="term" value="F:DNA-7-methylguanine glycosylase activity"/>
    <property type="evidence" value="ECO:0007669"/>
    <property type="project" value="TreeGrafter"/>
</dbReference>
<evidence type="ECO:0000259" key="14">
    <source>
        <dbReference type="PROSITE" id="PS01124"/>
    </source>
</evidence>
<evidence type="ECO:0000256" key="9">
    <source>
        <dbReference type="ARBA" id="ARBA00023015"/>
    </source>
</evidence>
<dbReference type="InterPro" id="IPR004026">
    <property type="entry name" value="Ada_DNA_repair_Zn-bd"/>
</dbReference>
<keyword evidence="7" id="KW-0227">DNA damage</keyword>
<keyword evidence="12" id="KW-0804">Transcription</keyword>
<dbReference type="SUPFAM" id="SSF46689">
    <property type="entry name" value="Homeodomain-like"/>
    <property type="match status" value="1"/>
</dbReference>
<dbReference type="Pfam" id="PF12833">
    <property type="entry name" value="HTH_18"/>
    <property type="match status" value="1"/>
</dbReference>
<keyword evidence="8" id="KW-0862">Zinc</keyword>
<dbReference type="SUPFAM" id="SSF48150">
    <property type="entry name" value="DNA-glycosylase"/>
    <property type="match status" value="1"/>
</dbReference>
<dbReference type="GO" id="GO:0005737">
    <property type="term" value="C:cytoplasm"/>
    <property type="evidence" value="ECO:0007669"/>
    <property type="project" value="TreeGrafter"/>
</dbReference>
<dbReference type="Gene3D" id="3.30.310.20">
    <property type="entry name" value="DNA-3-methyladenine glycosylase AlkA, N-terminal domain"/>
    <property type="match status" value="1"/>
</dbReference>
<dbReference type="GO" id="GO:0006307">
    <property type="term" value="P:DNA alkylation repair"/>
    <property type="evidence" value="ECO:0007669"/>
    <property type="project" value="TreeGrafter"/>
</dbReference>
<dbReference type="InterPro" id="IPR037046">
    <property type="entry name" value="AlkA_N_sf"/>
</dbReference>
<dbReference type="SUPFAM" id="SSF55945">
    <property type="entry name" value="TATA-box binding protein-like"/>
    <property type="match status" value="1"/>
</dbReference>
<dbReference type="Pfam" id="PF06029">
    <property type="entry name" value="AlkA_N"/>
    <property type="match status" value="1"/>
</dbReference>
<dbReference type="InterPro" id="IPR051912">
    <property type="entry name" value="Alkylbase_DNA_Glycosylase/TA"/>
</dbReference>
<keyword evidence="13" id="KW-0234">DNA repair</keyword>
<evidence type="ECO:0000256" key="1">
    <source>
        <dbReference type="ARBA" id="ARBA00000086"/>
    </source>
</evidence>
<dbReference type="InterPro" id="IPR011257">
    <property type="entry name" value="DNA_glycosylase"/>
</dbReference>
<dbReference type="Pfam" id="PF02805">
    <property type="entry name" value="Ada_Zn_binding"/>
    <property type="match status" value="1"/>
</dbReference>
<evidence type="ECO:0000256" key="6">
    <source>
        <dbReference type="ARBA" id="ARBA00022723"/>
    </source>
</evidence>
<evidence type="ECO:0000256" key="13">
    <source>
        <dbReference type="ARBA" id="ARBA00023204"/>
    </source>
</evidence>
<keyword evidence="5" id="KW-0808">Transferase</keyword>
<dbReference type="InterPro" id="IPR023170">
    <property type="entry name" value="HhH_base_excis_C"/>
</dbReference>
<dbReference type="InterPro" id="IPR018060">
    <property type="entry name" value="HTH_AraC"/>
</dbReference>
<dbReference type="Proteomes" id="UP000567922">
    <property type="component" value="Unassembled WGS sequence"/>
</dbReference>
<dbReference type="PANTHER" id="PTHR43003:SF13">
    <property type="entry name" value="DNA-3-METHYLADENINE GLYCOSYLASE 2"/>
    <property type="match status" value="1"/>
</dbReference>
<dbReference type="SMART" id="SM00478">
    <property type="entry name" value="ENDO3c"/>
    <property type="match status" value="1"/>
</dbReference>
<dbReference type="CDD" id="cd00056">
    <property type="entry name" value="ENDO3c"/>
    <property type="match status" value="1"/>
</dbReference>
<evidence type="ECO:0000256" key="8">
    <source>
        <dbReference type="ARBA" id="ARBA00022833"/>
    </source>
</evidence>
<dbReference type="GO" id="GO:0032259">
    <property type="term" value="P:methylation"/>
    <property type="evidence" value="ECO:0007669"/>
    <property type="project" value="UniProtKB-KW"/>
</dbReference>
<evidence type="ECO:0000256" key="12">
    <source>
        <dbReference type="ARBA" id="ARBA00023163"/>
    </source>
</evidence>
<keyword evidence="10" id="KW-0238">DNA-binding</keyword>
<dbReference type="SMART" id="SM01009">
    <property type="entry name" value="AlkA_N"/>
    <property type="match status" value="1"/>
</dbReference>
<evidence type="ECO:0000256" key="7">
    <source>
        <dbReference type="ARBA" id="ARBA00022763"/>
    </source>
</evidence>
<name>A0A839RKR0_9ACTN</name>
<organism evidence="15 16">
    <name type="scientific">Hoyosella altamirensis</name>
    <dbReference type="NCBI Taxonomy" id="616997"/>
    <lineage>
        <taxon>Bacteria</taxon>
        <taxon>Bacillati</taxon>
        <taxon>Actinomycetota</taxon>
        <taxon>Actinomycetes</taxon>
        <taxon>Mycobacteriales</taxon>
        <taxon>Hoyosellaceae</taxon>
        <taxon>Hoyosella</taxon>
    </lineage>
</organism>
<dbReference type="AlphaFoldDB" id="A0A839RKR0"/>
<dbReference type="Gene3D" id="1.10.10.60">
    <property type="entry name" value="Homeodomain-like"/>
    <property type="match status" value="1"/>
</dbReference>
<keyword evidence="15" id="KW-0326">Glycosidase</keyword>
<dbReference type="GO" id="GO:0043565">
    <property type="term" value="F:sequence-specific DNA binding"/>
    <property type="evidence" value="ECO:0007669"/>
    <property type="project" value="InterPro"/>
</dbReference>
<sequence length="500" mass="53916">MPNDHSSLPPVSALVQNRELCYRAVSARDQRFDGQFVTAVRTTGIYCRPSCPAQTPHAENVDFYPTPAGAQQAGFRACRRCSPDAAPGTPGWNVTSELATRALTLIAEGVIERSGVAGLAAKLGYSTRHVNRILVAELGAGPLALARSFRARTARALLQSTSMPIADTAFASGFSSVRQFNDTIARIYGLTPSQLRREDAAGQSAGGALTLHLPFRAPLNASWVQWFLSGHAVPGMETARNESFTRGLRLPRGLASVRLRLAEDHVGATLALNDLRDLMPAVARIRHLLDLDADPVAVDRALSRHSSMRPLVSESPGIRVPGCADPTETVIRALLGQQVSRRAAITLTSRLVAQLGEEAPPIDRSETPPKVFPSAAAIAEHGRTVLSGPVRRIRSIIAAAQALDAGTLRVHPGADPAELHDTLLTCDGFGPWTASYVAMRVTRHPDIFLHGDHVVAKSLSDLSLTAADAQHWAPWRSYATMHLWWHYVRDTATRKETAAS</sequence>
<keyword evidence="4" id="KW-0489">Methyltransferase</keyword>
<reference evidence="15 16" key="1">
    <citation type="submission" date="2020-08" db="EMBL/GenBank/DDBJ databases">
        <title>Sequencing the genomes of 1000 actinobacteria strains.</title>
        <authorList>
            <person name="Klenk H.-P."/>
        </authorList>
    </citation>
    <scope>NUCLEOTIDE SEQUENCE [LARGE SCALE GENOMIC DNA]</scope>
    <source>
        <strain evidence="15 16">DSM 45258</strain>
    </source>
</reference>
<evidence type="ECO:0000313" key="16">
    <source>
        <dbReference type="Proteomes" id="UP000567922"/>
    </source>
</evidence>
<dbReference type="InterPro" id="IPR003265">
    <property type="entry name" value="HhH-GPD_domain"/>
</dbReference>
<dbReference type="InterPro" id="IPR018062">
    <property type="entry name" value="HTH_AraC-typ_CS"/>
</dbReference>
<dbReference type="RefSeq" id="WP_232322994.1">
    <property type="nucleotide sequence ID" value="NZ_BDDI01000010.1"/>
</dbReference>
<keyword evidence="15" id="KW-0378">Hydrolase</keyword>
<dbReference type="SMART" id="SM00342">
    <property type="entry name" value="HTH_ARAC"/>
    <property type="match status" value="1"/>
</dbReference>
<dbReference type="GO" id="GO:0032993">
    <property type="term" value="C:protein-DNA complex"/>
    <property type="evidence" value="ECO:0007669"/>
    <property type="project" value="TreeGrafter"/>
</dbReference>
<comment type="cofactor">
    <cofactor evidence="2">
        <name>Zn(2+)</name>
        <dbReference type="ChEBI" id="CHEBI:29105"/>
    </cofactor>
</comment>
<dbReference type="PROSITE" id="PS01124">
    <property type="entry name" value="HTH_ARAC_FAMILY_2"/>
    <property type="match status" value="1"/>
</dbReference>
<dbReference type="Gene3D" id="1.10.1670.10">
    <property type="entry name" value="Helix-hairpin-Helix base-excision DNA repair enzymes (C-terminal)"/>
    <property type="match status" value="1"/>
</dbReference>
<dbReference type="EMBL" id="JACHWS010000001">
    <property type="protein sequence ID" value="MBB3036653.1"/>
    <property type="molecule type" value="Genomic_DNA"/>
</dbReference>
<dbReference type="FunFam" id="3.40.10.10:FF:000001">
    <property type="entry name" value="DNA-3-methyladenine glycosylase 2"/>
    <property type="match status" value="1"/>
</dbReference>
<dbReference type="GO" id="GO:0008168">
    <property type="term" value="F:methyltransferase activity"/>
    <property type="evidence" value="ECO:0007669"/>
    <property type="project" value="UniProtKB-KW"/>
</dbReference>
<dbReference type="GO" id="GO:0032131">
    <property type="term" value="F:alkylated DNA binding"/>
    <property type="evidence" value="ECO:0007669"/>
    <property type="project" value="TreeGrafter"/>
</dbReference>